<proteinExistence type="predicted"/>
<sequence>MTFTHDDYTIAWICALPLEMAAAETMLDEIHCPLPQQSTDPNAYIVGRLRSHNIVIACLPSGAYGTTSAATVLSHMLPTFPSLRFGLMVGIGGGVPSKKFDIRLGDVVVSMPTASSGGVVQYDYGKALSGRFQRIGSLNKPPLCLLTAVSQIRSRYIVRDAPIEGIISDTLRKHQRMRQDFSRPDVDWLFSPAYDHQDSKPDCSTCDHDQRVDRMPRETKEPHIHYGLIASGNQVMKDAKTRDDIARDMDILCFEMEAAGLMDQLPCLVIRGISDYCDSHKNNQWQGYAALAAAAYAKDLLAVVPIAFSRKRDSGETENASATLSGENLECLRSLGFREQEHRFNEIHTAMRTCTWLLEDLQYQAWMARSRGLFWIKGNPGSGKSVLMKFAVQSMAYINTRDLVVSFFINGRGTHLQKTPLGLFRALLNGMLESFPQYLSQLTQLFEDREKRFGAYEAGRWNWAEKELQDFMSRVLTEGTNRRPVLIFVDALDECGTDAARSLLAYFKDLMKNVECEGGQLKICFSSRHYPILGLDTTPAIWVEEGNNKDIQFVIQDLLKEIEPAETRQELEEKIFAKAQGGFQWAVLVCNKVIKEKTHGTKVQKLHRMLKLIPEALDQLYSDILSDVQETERHQMLKLFRWVLFAERPLSAQELRDALSIDEDTD</sequence>
<dbReference type="EMBL" id="JBFXLT010000016">
    <property type="protein sequence ID" value="KAL2817834.1"/>
    <property type="molecule type" value="Genomic_DNA"/>
</dbReference>
<protein>
    <submittedName>
        <fullName evidence="3">Nucleoside phosphorylase domain-containing protein</fullName>
    </submittedName>
</protein>
<dbReference type="InterPro" id="IPR027417">
    <property type="entry name" value="P-loop_NTPase"/>
</dbReference>
<evidence type="ECO:0000313" key="4">
    <source>
        <dbReference type="Proteomes" id="UP001610334"/>
    </source>
</evidence>
<keyword evidence="1" id="KW-0677">Repeat</keyword>
<dbReference type="SUPFAM" id="SSF53167">
    <property type="entry name" value="Purine and uridine phosphorylases"/>
    <property type="match status" value="1"/>
</dbReference>
<evidence type="ECO:0000256" key="1">
    <source>
        <dbReference type="ARBA" id="ARBA00022737"/>
    </source>
</evidence>
<dbReference type="Proteomes" id="UP001610334">
    <property type="component" value="Unassembled WGS sequence"/>
</dbReference>
<dbReference type="PANTHER" id="PTHR46082:SF11">
    <property type="entry name" value="AAA+ ATPASE DOMAIN-CONTAINING PROTEIN-RELATED"/>
    <property type="match status" value="1"/>
</dbReference>
<dbReference type="InterPro" id="IPR035994">
    <property type="entry name" value="Nucleoside_phosphorylase_sf"/>
</dbReference>
<keyword evidence="4" id="KW-1185">Reference proteome</keyword>
<dbReference type="SUPFAM" id="SSF52540">
    <property type="entry name" value="P-loop containing nucleoside triphosphate hydrolases"/>
    <property type="match status" value="1"/>
</dbReference>
<dbReference type="Gene3D" id="3.40.50.1580">
    <property type="entry name" value="Nucleoside phosphorylase domain"/>
    <property type="match status" value="1"/>
</dbReference>
<name>A0ABR4HQS2_9EURO</name>
<dbReference type="Gene3D" id="3.40.50.300">
    <property type="entry name" value="P-loop containing nucleotide triphosphate hydrolases"/>
    <property type="match status" value="1"/>
</dbReference>
<reference evidence="3 4" key="1">
    <citation type="submission" date="2024-07" db="EMBL/GenBank/DDBJ databases">
        <title>Section-level genome sequencing and comparative genomics of Aspergillus sections Usti and Cavernicolus.</title>
        <authorList>
            <consortium name="Lawrence Berkeley National Laboratory"/>
            <person name="Nybo J.L."/>
            <person name="Vesth T.C."/>
            <person name="Theobald S."/>
            <person name="Frisvad J.C."/>
            <person name="Larsen T.O."/>
            <person name="Kjaerboelling I."/>
            <person name="Rothschild-Mancinelli K."/>
            <person name="Lyhne E.K."/>
            <person name="Kogle M.E."/>
            <person name="Barry K."/>
            <person name="Clum A."/>
            <person name="Na H."/>
            <person name="Ledsgaard L."/>
            <person name="Lin J."/>
            <person name="Lipzen A."/>
            <person name="Kuo A."/>
            <person name="Riley R."/>
            <person name="Mondo S."/>
            <person name="Labutti K."/>
            <person name="Haridas S."/>
            <person name="Pangalinan J."/>
            <person name="Salamov A.A."/>
            <person name="Simmons B.A."/>
            <person name="Magnuson J.K."/>
            <person name="Chen J."/>
            <person name="Drula E."/>
            <person name="Henrissat B."/>
            <person name="Wiebenga A."/>
            <person name="Lubbers R.J."/>
            <person name="Gomes A.C."/>
            <person name="Makela M.R."/>
            <person name="Stajich J."/>
            <person name="Grigoriev I.V."/>
            <person name="Mortensen U.H."/>
            <person name="De Vries R.P."/>
            <person name="Baker S.E."/>
            <person name="Andersen M.R."/>
        </authorList>
    </citation>
    <scope>NUCLEOTIDE SEQUENCE [LARGE SCALE GENOMIC DNA]</scope>
    <source>
        <strain evidence="3 4">CBS 588.65</strain>
    </source>
</reference>
<organism evidence="3 4">
    <name type="scientific">Aspergillus granulosus</name>
    <dbReference type="NCBI Taxonomy" id="176169"/>
    <lineage>
        <taxon>Eukaryota</taxon>
        <taxon>Fungi</taxon>
        <taxon>Dikarya</taxon>
        <taxon>Ascomycota</taxon>
        <taxon>Pezizomycotina</taxon>
        <taxon>Eurotiomycetes</taxon>
        <taxon>Eurotiomycetidae</taxon>
        <taxon>Eurotiales</taxon>
        <taxon>Aspergillaceae</taxon>
        <taxon>Aspergillus</taxon>
        <taxon>Aspergillus subgen. Nidulantes</taxon>
    </lineage>
</organism>
<dbReference type="InterPro" id="IPR056884">
    <property type="entry name" value="NPHP3-like_N"/>
</dbReference>
<evidence type="ECO:0000259" key="2">
    <source>
        <dbReference type="Pfam" id="PF24883"/>
    </source>
</evidence>
<dbReference type="Pfam" id="PF24883">
    <property type="entry name" value="NPHP3_N"/>
    <property type="match status" value="1"/>
</dbReference>
<comment type="caution">
    <text evidence="3">The sequence shown here is derived from an EMBL/GenBank/DDBJ whole genome shotgun (WGS) entry which is preliminary data.</text>
</comment>
<gene>
    <name evidence="3" type="ORF">BJX63DRAFT_94371</name>
</gene>
<feature type="domain" description="Nephrocystin 3-like N-terminal" evidence="2">
    <location>
        <begin position="353"/>
        <end position="528"/>
    </location>
</feature>
<evidence type="ECO:0000313" key="3">
    <source>
        <dbReference type="EMBL" id="KAL2817834.1"/>
    </source>
</evidence>
<dbReference type="InterPro" id="IPR053137">
    <property type="entry name" value="NLR-like"/>
</dbReference>
<dbReference type="PANTHER" id="PTHR46082">
    <property type="entry name" value="ATP/GTP-BINDING PROTEIN-RELATED"/>
    <property type="match status" value="1"/>
</dbReference>
<accession>A0ABR4HQS2</accession>